<keyword evidence="3" id="KW-1185">Reference proteome</keyword>
<feature type="region of interest" description="Disordered" evidence="1">
    <location>
        <begin position="1"/>
        <end position="191"/>
    </location>
</feature>
<organism evidence="2 3">
    <name type="scientific">Extremus antarcticus</name>
    <dbReference type="NCBI Taxonomy" id="702011"/>
    <lineage>
        <taxon>Eukaryota</taxon>
        <taxon>Fungi</taxon>
        <taxon>Dikarya</taxon>
        <taxon>Ascomycota</taxon>
        <taxon>Pezizomycotina</taxon>
        <taxon>Dothideomycetes</taxon>
        <taxon>Dothideomycetidae</taxon>
        <taxon>Mycosphaerellales</taxon>
        <taxon>Extremaceae</taxon>
        <taxon>Extremus</taxon>
    </lineage>
</organism>
<dbReference type="Proteomes" id="UP001271007">
    <property type="component" value="Unassembled WGS sequence"/>
</dbReference>
<proteinExistence type="predicted"/>
<evidence type="ECO:0000313" key="2">
    <source>
        <dbReference type="EMBL" id="KAK3052744.1"/>
    </source>
</evidence>
<dbReference type="AlphaFoldDB" id="A0AAJ0DLW5"/>
<feature type="compositionally biased region" description="Polar residues" evidence="1">
    <location>
        <begin position="1"/>
        <end position="23"/>
    </location>
</feature>
<gene>
    <name evidence="2" type="ORF">LTR09_006227</name>
</gene>
<dbReference type="PANTHER" id="PTHR34776:SF1">
    <property type="entry name" value="F17F16.3 PROTEIN"/>
    <property type="match status" value="1"/>
</dbReference>
<evidence type="ECO:0000256" key="1">
    <source>
        <dbReference type="SAM" id="MobiDB-lite"/>
    </source>
</evidence>
<reference evidence="2" key="1">
    <citation type="submission" date="2023-04" db="EMBL/GenBank/DDBJ databases">
        <title>Black Yeasts Isolated from many extreme environments.</title>
        <authorList>
            <person name="Coleine C."/>
            <person name="Stajich J.E."/>
            <person name="Selbmann L."/>
        </authorList>
    </citation>
    <scope>NUCLEOTIDE SEQUENCE</scope>
    <source>
        <strain evidence="2">CCFEE 5312</strain>
    </source>
</reference>
<sequence length="469" mass="50730">MAGTRSSARINSSPQSEKTTNGGTKRKADDASPPASQKAKRGRLSKASKQQKTIEETLPATGDQPESEDVLIKDAEEAEPDASGEGGDETKDANGENAADGGDTTNGAEVSDEKMADGTEVEQENAAVVTKGEDESHEKTTDAPNAFDKVKADDRNQGTTSKTDESKVDDTNAGVAADAIEEDKEREQAQPSNILEKGIIYFFTRGRVGITEPESVQELQRSFFVMRPLPEGGKITDGAIQDVGNNRLLALPKKVWPKSGKDRFMVFVEKASVTMATLKEEFFSGSDYDTKTVGTRHTPEVTPIGEGVYALVSTQGSPSTTHLAYMLTIPTEMGEVQKDVGLAAKGSFVVSAKNPESSGPANAQLPQGPAWPKEFIEEFGSRGWMPAKPKYLDYANAQMLLIGEDFEKSGNLEPTPKDQKDDSKETPQEELEKLEHEDELRVEHISGDDTVFADLGISSKDYPSVKTTW</sequence>
<name>A0AAJ0DLW5_9PEZI</name>
<dbReference type="EMBL" id="JAWDJX010000019">
    <property type="protein sequence ID" value="KAK3052744.1"/>
    <property type="molecule type" value="Genomic_DNA"/>
</dbReference>
<comment type="caution">
    <text evidence="2">The sequence shown here is derived from an EMBL/GenBank/DDBJ whole genome shotgun (WGS) entry which is preliminary data.</text>
</comment>
<protein>
    <recommendedName>
        <fullName evidence="4">BTB domain transcription factor</fullName>
    </recommendedName>
</protein>
<evidence type="ECO:0000313" key="3">
    <source>
        <dbReference type="Proteomes" id="UP001271007"/>
    </source>
</evidence>
<feature type="compositionally biased region" description="Basic and acidic residues" evidence="1">
    <location>
        <begin position="131"/>
        <end position="141"/>
    </location>
</feature>
<accession>A0AAJ0DLW5</accession>
<feature type="compositionally biased region" description="Basic and acidic residues" evidence="1">
    <location>
        <begin position="148"/>
        <end position="170"/>
    </location>
</feature>
<feature type="region of interest" description="Disordered" evidence="1">
    <location>
        <begin position="407"/>
        <end position="445"/>
    </location>
</feature>
<evidence type="ECO:0008006" key="4">
    <source>
        <dbReference type="Google" id="ProtNLM"/>
    </source>
</evidence>
<dbReference type="PANTHER" id="PTHR34776">
    <property type="entry name" value="F17F16.3 PROTEIN"/>
    <property type="match status" value="1"/>
</dbReference>